<sequence length="243" mass="26158">MRLARALNTPVGTQPTLREIVTQSVRVVPSDWAAALVAGRITSRQAQLAATTDEALTDVVARIAGAAGTSPGWAAFEQGRTCLVRDLAAEKRYRSYPEQILANTPIRCVLSVPLIGDGKVVGVLTNYSRTTEAFGPSEVERAELLAEVAGIALTSATAEDHSLNLTKALESNRTIGAAIGILVERYRLSGNLAFDVLRACSQDHNRKLVDVAEAFVTTGLLPNEKRYVHQVEGTEGRRRNVLP</sequence>
<dbReference type="PIRSF" id="PIRSF036625">
    <property type="entry name" value="GAF_ANTAR"/>
    <property type="match status" value="1"/>
</dbReference>
<evidence type="ECO:0000256" key="2">
    <source>
        <dbReference type="ARBA" id="ARBA00022777"/>
    </source>
</evidence>
<accession>A0A8H9KUJ0</accession>
<dbReference type="InterPro" id="IPR005561">
    <property type="entry name" value="ANTAR"/>
</dbReference>
<evidence type="ECO:0000256" key="4">
    <source>
        <dbReference type="ARBA" id="ARBA00023163"/>
    </source>
</evidence>
<dbReference type="Pfam" id="PF13185">
    <property type="entry name" value="GAF_2"/>
    <property type="match status" value="1"/>
</dbReference>
<dbReference type="InterPro" id="IPR011006">
    <property type="entry name" value="CheY-like_superfamily"/>
</dbReference>
<feature type="domain" description="ANTAR" evidence="5">
    <location>
        <begin position="155"/>
        <end position="216"/>
    </location>
</feature>
<dbReference type="InterPro" id="IPR029016">
    <property type="entry name" value="GAF-like_dom_sf"/>
</dbReference>
<dbReference type="EMBL" id="BMEA01000002">
    <property type="protein sequence ID" value="GGB81982.1"/>
    <property type="molecule type" value="Genomic_DNA"/>
</dbReference>
<dbReference type="SMART" id="SM00065">
    <property type="entry name" value="GAF"/>
    <property type="match status" value="1"/>
</dbReference>
<keyword evidence="1" id="KW-0808">Transferase</keyword>
<dbReference type="SMART" id="SM01012">
    <property type="entry name" value="ANTAR"/>
    <property type="match status" value="1"/>
</dbReference>
<dbReference type="SUPFAM" id="SSF55781">
    <property type="entry name" value="GAF domain-like"/>
    <property type="match status" value="1"/>
</dbReference>
<keyword evidence="2" id="KW-0418">Kinase</keyword>
<dbReference type="Gene3D" id="1.10.10.10">
    <property type="entry name" value="Winged helix-like DNA-binding domain superfamily/Winged helix DNA-binding domain"/>
    <property type="match status" value="1"/>
</dbReference>
<evidence type="ECO:0000259" key="5">
    <source>
        <dbReference type="PROSITE" id="PS50921"/>
    </source>
</evidence>
<gene>
    <name evidence="6" type="ORF">GCM10011314_21970</name>
</gene>
<dbReference type="SUPFAM" id="SSF52172">
    <property type="entry name" value="CheY-like"/>
    <property type="match status" value="1"/>
</dbReference>
<dbReference type="Proteomes" id="UP000628079">
    <property type="component" value="Unassembled WGS sequence"/>
</dbReference>
<dbReference type="AlphaFoldDB" id="A0A8H9KUJ0"/>
<dbReference type="Gene3D" id="3.30.450.40">
    <property type="match status" value="1"/>
</dbReference>
<organism evidence="6 7">
    <name type="scientific">Knoellia flava</name>
    <dbReference type="NCBI Taxonomy" id="913969"/>
    <lineage>
        <taxon>Bacteria</taxon>
        <taxon>Bacillati</taxon>
        <taxon>Actinomycetota</taxon>
        <taxon>Actinomycetes</taxon>
        <taxon>Micrococcales</taxon>
        <taxon>Intrasporangiaceae</taxon>
        <taxon>Knoellia</taxon>
    </lineage>
</organism>
<proteinExistence type="predicted"/>
<evidence type="ECO:0000256" key="1">
    <source>
        <dbReference type="ARBA" id="ARBA00022679"/>
    </source>
</evidence>
<dbReference type="Pfam" id="PF03861">
    <property type="entry name" value="ANTAR"/>
    <property type="match status" value="1"/>
</dbReference>
<keyword evidence="4" id="KW-0804">Transcription</keyword>
<keyword evidence="3" id="KW-0805">Transcription regulation</keyword>
<dbReference type="InterPro" id="IPR003018">
    <property type="entry name" value="GAF"/>
</dbReference>
<name>A0A8H9KUJ0_9MICO</name>
<evidence type="ECO:0000313" key="7">
    <source>
        <dbReference type="Proteomes" id="UP000628079"/>
    </source>
</evidence>
<reference evidence="6" key="1">
    <citation type="journal article" date="2014" name="Int. J. Syst. Evol. Microbiol.">
        <title>Complete genome sequence of Corynebacterium casei LMG S-19264T (=DSM 44701T), isolated from a smear-ripened cheese.</title>
        <authorList>
            <consortium name="US DOE Joint Genome Institute (JGI-PGF)"/>
            <person name="Walter F."/>
            <person name="Albersmeier A."/>
            <person name="Kalinowski J."/>
            <person name="Ruckert C."/>
        </authorList>
    </citation>
    <scope>NUCLEOTIDE SEQUENCE</scope>
    <source>
        <strain evidence="6">CGMCC 1.10749</strain>
    </source>
</reference>
<comment type="caution">
    <text evidence="6">The sequence shown here is derived from an EMBL/GenBank/DDBJ whole genome shotgun (WGS) entry which is preliminary data.</text>
</comment>
<dbReference type="PROSITE" id="PS50921">
    <property type="entry name" value="ANTAR"/>
    <property type="match status" value="1"/>
</dbReference>
<evidence type="ECO:0000313" key="6">
    <source>
        <dbReference type="EMBL" id="GGB81982.1"/>
    </source>
</evidence>
<dbReference type="GO" id="GO:0016301">
    <property type="term" value="F:kinase activity"/>
    <property type="evidence" value="ECO:0007669"/>
    <property type="project" value="UniProtKB-KW"/>
</dbReference>
<evidence type="ECO:0000256" key="3">
    <source>
        <dbReference type="ARBA" id="ARBA00023015"/>
    </source>
</evidence>
<dbReference type="GO" id="GO:0003723">
    <property type="term" value="F:RNA binding"/>
    <property type="evidence" value="ECO:0007669"/>
    <property type="project" value="InterPro"/>
</dbReference>
<dbReference type="InterPro" id="IPR012074">
    <property type="entry name" value="GAF_ANTAR"/>
</dbReference>
<protein>
    <recommendedName>
        <fullName evidence="5">ANTAR domain-containing protein</fullName>
    </recommendedName>
</protein>
<reference evidence="6" key="2">
    <citation type="submission" date="2020-09" db="EMBL/GenBank/DDBJ databases">
        <authorList>
            <person name="Sun Q."/>
            <person name="Zhou Y."/>
        </authorList>
    </citation>
    <scope>NUCLEOTIDE SEQUENCE</scope>
    <source>
        <strain evidence="6">CGMCC 1.10749</strain>
    </source>
</reference>
<dbReference type="InterPro" id="IPR036388">
    <property type="entry name" value="WH-like_DNA-bd_sf"/>
</dbReference>